<dbReference type="EMBL" id="FNQB01000002">
    <property type="protein sequence ID" value="SDZ17149.1"/>
    <property type="molecule type" value="Genomic_DNA"/>
</dbReference>
<keyword evidence="1" id="KW-0472">Membrane</keyword>
<dbReference type="Proteomes" id="UP000199632">
    <property type="component" value="Unassembled WGS sequence"/>
</dbReference>
<keyword evidence="1" id="KW-1133">Transmembrane helix</keyword>
<keyword evidence="3" id="KW-1185">Reference proteome</keyword>
<feature type="transmembrane region" description="Helical" evidence="1">
    <location>
        <begin position="12"/>
        <end position="30"/>
    </location>
</feature>
<evidence type="ECO:0000313" key="2">
    <source>
        <dbReference type="EMBL" id="SDZ17149.1"/>
    </source>
</evidence>
<evidence type="ECO:0000313" key="3">
    <source>
        <dbReference type="Proteomes" id="UP000199632"/>
    </source>
</evidence>
<dbReference type="AlphaFoldDB" id="A0A1H3QWS9"/>
<name>A0A1H3QWS9_9ACTN</name>
<sequence>MSELATREQAFGLIAAGVAAGITAPWRLYLARGARYVSLQVADMTEWDAWRLHLGCPDLRIKVYDTGAELRRTSVAEVVIDQCRVAVELVEEVGVDDIDHLLAGHPRIDRAPRYPDER</sequence>
<protein>
    <submittedName>
        <fullName evidence="2">Uncharacterized protein</fullName>
    </submittedName>
</protein>
<proteinExistence type="predicted"/>
<accession>A0A1H3QWS9</accession>
<dbReference type="RefSeq" id="WP_090792336.1">
    <property type="nucleotide sequence ID" value="NZ_BOND01000009.1"/>
</dbReference>
<evidence type="ECO:0000256" key="1">
    <source>
        <dbReference type="SAM" id="Phobius"/>
    </source>
</evidence>
<gene>
    <name evidence="2" type="ORF">SAMN05421684_3207</name>
</gene>
<organism evidence="2 3">
    <name type="scientific">Asanoa ishikariensis</name>
    <dbReference type="NCBI Taxonomy" id="137265"/>
    <lineage>
        <taxon>Bacteria</taxon>
        <taxon>Bacillati</taxon>
        <taxon>Actinomycetota</taxon>
        <taxon>Actinomycetes</taxon>
        <taxon>Micromonosporales</taxon>
        <taxon>Micromonosporaceae</taxon>
        <taxon>Asanoa</taxon>
    </lineage>
</organism>
<keyword evidence="1" id="KW-0812">Transmembrane</keyword>
<dbReference type="STRING" id="137265.SAMN05421684_3207"/>
<dbReference type="OrthoDB" id="3396258at2"/>
<reference evidence="3" key="1">
    <citation type="submission" date="2016-10" db="EMBL/GenBank/DDBJ databases">
        <authorList>
            <person name="Varghese N."/>
            <person name="Submissions S."/>
        </authorList>
    </citation>
    <scope>NUCLEOTIDE SEQUENCE [LARGE SCALE GENOMIC DNA]</scope>
    <source>
        <strain evidence="3">DSM 44718</strain>
    </source>
</reference>